<dbReference type="PANTHER" id="PTHR24305">
    <property type="entry name" value="CYTOCHROME P450"/>
    <property type="match status" value="1"/>
</dbReference>
<dbReference type="InterPro" id="IPR002401">
    <property type="entry name" value="Cyt_P450_E_grp-I"/>
</dbReference>
<evidence type="ECO:0000256" key="4">
    <source>
        <dbReference type="ARBA" id="ARBA00010617"/>
    </source>
</evidence>
<comment type="similarity">
    <text evidence="4">Belongs to the cytochrome P450 family.</text>
</comment>
<keyword evidence="8" id="KW-1133">Transmembrane helix</keyword>
<dbReference type="PRINTS" id="PR00463">
    <property type="entry name" value="EP450I"/>
</dbReference>
<dbReference type="Pfam" id="PF00067">
    <property type="entry name" value="p450"/>
    <property type="match status" value="1"/>
</dbReference>
<evidence type="ECO:0000256" key="6">
    <source>
        <dbReference type="ARBA" id="ARBA00022692"/>
    </source>
</evidence>
<keyword evidence="10 13" id="KW-0408">Iron</keyword>
<feature type="binding site" description="axial binding residue" evidence="13">
    <location>
        <position position="506"/>
    </location>
    <ligand>
        <name>heme</name>
        <dbReference type="ChEBI" id="CHEBI:30413"/>
    </ligand>
    <ligandPart>
        <name>Fe</name>
        <dbReference type="ChEBI" id="CHEBI:18248"/>
    </ligandPart>
</feature>
<dbReference type="GO" id="GO:0016020">
    <property type="term" value="C:membrane"/>
    <property type="evidence" value="ECO:0007669"/>
    <property type="project" value="UniProtKB-SubCell"/>
</dbReference>
<keyword evidence="9" id="KW-0560">Oxidoreductase</keyword>
<keyword evidence="7 13" id="KW-0479">Metal-binding</keyword>
<keyword evidence="12" id="KW-0472">Membrane</keyword>
<dbReference type="GO" id="GO:0016705">
    <property type="term" value="F:oxidoreductase activity, acting on paired donors, with incorporation or reduction of molecular oxygen"/>
    <property type="evidence" value="ECO:0007669"/>
    <property type="project" value="InterPro"/>
</dbReference>
<keyword evidence="15" id="KW-1185">Reference proteome</keyword>
<sequence length="582" mass="64787">MSDVDISGNLRKVFRGGVDHCVDLAEKYGGAVRLTSLFADAIYLSDPLAFYHVLVKEQHSFEEPDVFIMSNKAMFGEGLISTIGEKHHGEQHRKQRKLLNPVFSTSNMRELLPTLQSIAHKLTSVLVAKLPDDGSYKEIDVLPWLSRSALDGVCQAILGYPSNSLEAAENDEYTEALRMMGPLISRTMYFRPYVPMVVRNLSPYWSRKFVDFITAPWMPTETMREVREMRRIIEIMDSGSKKAFAEKKADLETTALSSADAEPEVGDLKPSRRKDMMDIMLRANSASSSSERLADAELLGQMNVMVFAGLDTTTSALSRCVYLLAKNPHAQARLRSEIRDAVGSASVAKDDSLISEHENLLLSLSYDTLMNLPFLDGVVRETLRLYPSLPLMSRRATKATTLPLQFPVRSSSGAEVSAIPIPEKSFVIISILAANRNRTIWGDDANEWKPERWLSSPAGPGAEVLFDGAEVLPSKSSAPVLGVKDGIRYPGVYSNMMTFQAGSRSCIGFKFAEMEMKEIIATLMLRLHFALPTDADSNGHIKEIEWRLRGFHIPVVKPPAGDGITPRVPLNVRLVQEDDFIW</sequence>
<evidence type="ECO:0000256" key="5">
    <source>
        <dbReference type="ARBA" id="ARBA00022617"/>
    </source>
</evidence>
<evidence type="ECO:0000256" key="13">
    <source>
        <dbReference type="PIRSR" id="PIRSR602401-1"/>
    </source>
</evidence>
<dbReference type="EMBL" id="LVVM01006237">
    <property type="protein sequence ID" value="OJA08673.1"/>
    <property type="molecule type" value="Genomic_DNA"/>
</dbReference>
<comment type="caution">
    <text evidence="14">The sequence shown here is derived from an EMBL/GenBank/DDBJ whole genome shotgun (WGS) entry which is preliminary data.</text>
</comment>
<dbReference type="PANTHER" id="PTHR24305:SF166">
    <property type="entry name" value="CYTOCHROME P450 12A4, MITOCHONDRIAL-RELATED"/>
    <property type="match status" value="1"/>
</dbReference>
<dbReference type="InterPro" id="IPR050121">
    <property type="entry name" value="Cytochrome_P450_monoxygenase"/>
</dbReference>
<dbReference type="Gene3D" id="1.10.630.10">
    <property type="entry name" value="Cytochrome P450"/>
    <property type="match status" value="1"/>
</dbReference>
<keyword evidence="5 13" id="KW-0349">Heme</keyword>
<dbReference type="AlphaFoldDB" id="A0A1J8Q4M8"/>
<dbReference type="Proteomes" id="UP000183567">
    <property type="component" value="Unassembled WGS sequence"/>
</dbReference>
<dbReference type="GO" id="GO:0020037">
    <property type="term" value="F:heme binding"/>
    <property type="evidence" value="ECO:0007669"/>
    <property type="project" value="InterPro"/>
</dbReference>
<dbReference type="SUPFAM" id="SSF48264">
    <property type="entry name" value="Cytochrome P450"/>
    <property type="match status" value="1"/>
</dbReference>
<keyword evidence="11" id="KW-0503">Monooxygenase</keyword>
<evidence type="ECO:0000313" key="14">
    <source>
        <dbReference type="EMBL" id="OJA08673.1"/>
    </source>
</evidence>
<evidence type="ECO:0000256" key="8">
    <source>
        <dbReference type="ARBA" id="ARBA00022989"/>
    </source>
</evidence>
<dbReference type="InterPro" id="IPR036396">
    <property type="entry name" value="Cyt_P450_sf"/>
</dbReference>
<comment type="subcellular location">
    <subcellularLocation>
        <location evidence="2">Membrane</location>
    </subcellularLocation>
</comment>
<comment type="cofactor">
    <cofactor evidence="1 13">
        <name>heme</name>
        <dbReference type="ChEBI" id="CHEBI:30413"/>
    </cofactor>
</comment>
<evidence type="ECO:0000256" key="3">
    <source>
        <dbReference type="ARBA" id="ARBA00004721"/>
    </source>
</evidence>
<organism evidence="14 15">
    <name type="scientific">Rhizopogon vesiculosus</name>
    <dbReference type="NCBI Taxonomy" id="180088"/>
    <lineage>
        <taxon>Eukaryota</taxon>
        <taxon>Fungi</taxon>
        <taxon>Dikarya</taxon>
        <taxon>Basidiomycota</taxon>
        <taxon>Agaricomycotina</taxon>
        <taxon>Agaricomycetes</taxon>
        <taxon>Agaricomycetidae</taxon>
        <taxon>Boletales</taxon>
        <taxon>Suillineae</taxon>
        <taxon>Rhizopogonaceae</taxon>
        <taxon>Rhizopogon</taxon>
    </lineage>
</organism>
<evidence type="ECO:0000256" key="12">
    <source>
        <dbReference type="ARBA" id="ARBA00023136"/>
    </source>
</evidence>
<proteinExistence type="inferred from homology"/>
<dbReference type="GO" id="GO:0004497">
    <property type="term" value="F:monooxygenase activity"/>
    <property type="evidence" value="ECO:0007669"/>
    <property type="project" value="UniProtKB-KW"/>
</dbReference>
<comment type="pathway">
    <text evidence="3">Secondary metabolite biosynthesis; terpenoid biosynthesis.</text>
</comment>
<dbReference type="STRING" id="180088.A0A1J8Q4M8"/>
<evidence type="ECO:0000256" key="9">
    <source>
        <dbReference type="ARBA" id="ARBA00023002"/>
    </source>
</evidence>
<dbReference type="OrthoDB" id="1470350at2759"/>
<reference evidence="14 15" key="1">
    <citation type="submission" date="2016-03" db="EMBL/GenBank/DDBJ databases">
        <title>Comparative genomics of the ectomycorrhizal sister species Rhizopogon vinicolor and Rhizopogon vesiculosus (Basidiomycota: Boletales) reveals a divergence of the mating type B locus.</title>
        <authorList>
            <person name="Mujic A.B."/>
            <person name="Kuo A."/>
            <person name="Tritt A."/>
            <person name="Lipzen A."/>
            <person name="Chen C."/>
            <person name="Johnson J."/>
            <person name="Sharma A."/>
            <person name="Barry K."/>
            <person name="Grigoriev I.V."/>
            <person name="Spatafora J.W."/>
        </authorList>
    </citation>
    <scope>NUCLEOTIDE SEQUENCE [LARGE SCALE GENOMIC DNA]</scope>
    <source>
        <strain evidence="14 15">AM-OR11-056</strain>
    </source>
</reference>
<keyword evidence="6" id="KW-0812">Transmembrane</keyword>
<evidence type="ECO:0000256" key="10">
    <source>
        <dbReference type="ARBA" id="ARBA00023004"/>
    </source>
</evidence>
<evidence type="ECO:0000256" key="11">
    <source>
        <dbReference type="ARBA" id="ARBA00023033"/>
    </source>
</evidence>
<name>A0A1J8Q4M8_9AGAM</name>
<evidence type="ECO:0008006" key="16">
    <source>
        <dbReference type="Google" id="ProtNLM"/>
    </source>
</evidence>
<dbReference type="GO" id="GO:0005506">
    <property type="term" value="F:iron ion binding"/>
    <property type="evidence" value="ECO:0007669"/>
    <property type="project" value="InterPro"/>
</dbReference>
<evidence type="ECO:0000256" key="2">
    <source>
        <dbReference type="ARBA" id="ARBA00004370"/>
    </source>
</evidence>
<evidence type="ECO:0000256" key="7">
    <source>
        <dbReference type="ARBA" id="ARBA00022723"/>
    </source>
</evidence>
<protein>
    <recommendedName>
        <fullName evidence="16">Cytochrome P450</fullName>
    </recommendedName>
</protein>
<gene>
    <name evidence="14" type="ORF">AZE42_01187</name>
</gene>
<dbReference type="InterPro" id="IPR001128">
    <property type="entry name" value="Cyt_P450"/>
</dbReference>
<accession>A0A1J8Q4M8</accession>
<dbReference type="PRINTS" id="PR00385">
    <property type="entry name" value="P450"/>
</dbReference>
<evidence type="ECO:0000256" key="1">
    <source>
        <dbReference type="ARBA" id="ARBA00001971"/>
    </source>
</evidence>
<evidence type="ECO:0000313" key="15">
    <source>
        <dbReference type="Proteomes" id="UP000183567"/>
    </source>
</evidence>